<evidence type="ECO:0000313" key="4">
    <source>
        <dbReference type="RefSeq" id="XP_034246731.1"/>
    </source>
</evidence>
<dbReference type="Proteomes" id="UP000515158">
    <property type="component" value="Unplaced"/>
</dbReference>
<keyword evidence="1" id="KW-0175">Coiled coil</keyword>
<feature type="compositionally biased region" description="Low complexity" evidence="2">
    <location>
        <begin position="68"/>
        <end position="81"/>
    </location>
</feature>
<dbReference type="RefSeq" id="XP_034246731.1">
    <property type="nucleotide sequence ID" value="XM_034390840.1"/>
</dbReference>
<feature type="coiled-coil region" evidence="1">
    <location>
        <begin position="94"/>
        <end position="147"/>
    </location>
</feature>
<evidence type="ECO:0000256" key="1">
    <source>
        <dbReference type="SAM" id="Coils"/>
    </source>
</evidence>
<accession>A0A6P8Z8R9</accession>
<evidence type="ECO:0000313" key="3">
    <source>
        <dbReference type="Proteomes" id="UP000515158"/>
    </source>
</evidence>
<reference evidence="4" key="1">
    <citation type="submission" date="2025-08" db="UniProtKB">
        <authorList>
            <consortium name="RefSeq"/>
        </authorList>
    </citation>
    <scope>IDENTIFICATION</scope>
    <source>
        <tissue evidence="4">Total insect</tissue>
    </source>
</reference>
<protein>
    <submittedName>
        <fullName evidence="4">Uncharacterized protein LOC117648346</fullName>
    </submittedName>
</protein>
<dbReference type="KEGG" id="tpal:117648346"/>
<dbReference type="GeneID" id="117648346"/>
<name>A0A6P8Z8R9_THRPL</name>
<organism evidence="4">
    <name type="scientific">Thrips palmi</name>
    <name type="common">Melon thrips</name>
    <dbReference type="NCBI Taxonomy" id="161013"/>
    <lineage>
        <taxon>Eukaryota</taxon>
        <taxon>Metazoa</taxon>
        <taxon>Ecdysozoa</taxon>
        <taxon>Arthropoda</taxon>
        <taxon>Hexapoda</taxon>
        <taxon>Insecta</taxon>
        <taxon>Pterygota</taxon>
        <taxon>Neoptera</taxon>
        <taxon>Paraneoptera</taxon>
        <taxon>Thysanoptera</taxon>
        <taxon>Terebrantia</taxon>
        <taxon>Thripoidea</taxon>
        <taxon>Thripidae</taxon>
        <taxon>Thrips</taxon>
    </lineage>
</organism>
<proteinExistence type="predicted"/>
<dbReference type="InParanoid" id="A0A6P8Z8R9"/>
<sequence>MDAAAGPEENASLMWVCSTCVDKVVKTDRSMRDHVKKKRHKMQWERVSETEYTQHMKQYGGRAKDRQPLAVLPQQPQQPQQPHQPPPPPLQQEVAELRSQVATLQAEVEELKARQEGIRVYNLKGGNDLLSQEREQLTEEIRKLKAE</sequence>
<feature type="region of interest" description="Disordered" evidence="2">
    <location>
        <begin position="57"/>
        <end position="93"/>
    </location>
</feature>
<keyword evidence="3" id="KW-1185">Reference proteome</keyword>
<gene>
    <name evidence="4" type="primary">LOC117648346</name>
</gene>
<evidence type="ECO:0000256" key="2">
    <source>
        <dbReference type="SAM" id="MobiDB-lite"/>
    </source>
</evidence>
<dbReference type="AlphaFoldDB" id="A0A6P8Z8R9"/>